<dbReference type="InterPro" id="IPR013228">
    <property type="entry name" value="PE-PPE_C"/>
</dbReference>
<comment type="caution">
    <text evidence="1">The sequence shown here is derived from an EMBL/GenBank/DDBJ whole genome shotgun (WGS) entry which is preliminary data.</text>
</comment>
<dbReference type="Gene3D" id="1.10.287.850">
    <property type="entry name" value="HP0062-like domain"/>
    <property type="match status" value="1"/>
</dbReference>
<dbReference type="InterPro" id="IPR000084">
    <property type="entry name" value="PE-PGRS_N"/>
</dbReference>
<proteinExistence type="predicted"/>
<dbReference type="GeneID" id="34341775"/>
<accession>A0A2Z5Y8G5</accession>
<dbReference type="RefSeq" id="WP_020731444.1">
    <property type="nucleotide sequence ID" value="NZ_BQLA01000240.1"/>
</dbReference>
<dbReference type="AlphaFoldDB" id="A0A2Z5Y8G5"/>
<dbReference type="SUPFAM" id="SSF53474">
    <property type="entry name" value="alpha/beta-Hydrolases"/>
    <property type="match status" value="1"/>
</dbReference>
<name>A0A2Z5Y8G5_MYCMR</name>
<dbReference type="Proteomes" id="UP000257451">
    <property type="component" value="Unassembled WGS sequence"/>
</dbReference>
<dbReference type="InterPro" id="IPR029058">
    <property type="entry name" value="AB_hydrolase_fold"/>
</dbReference>
<evidence type="ECO:0000313" key="2">
    <source>
        <dbReference type="Proteomes" id="UP000257451"/>
    </source>
</evidence>
<dbReference type="Pfam" id="PF00934">
    <property type="entry name" value="PE"/>
    <property type="match status" value="1"/>
</dbReference>
<protein>
    <submittedName>
        <fullName evidence="1">Putative PPE family protein PPE42</fullName>
    </submittedName>
</protein>
<dbReference type="Pfam" id="PF08237">
    <property type="entry name" value="PE-PPE"/>
    <property type="match status" value="1"/>
</dbReference>
<evidence type="ECO:0000313" key="1">
    <source>
        <dbReference type="EMBL" id="RFZ33258.1"/>
    </source>
</evidence>
<reference evidence="1 2" key="1">
    <citation type="journal article" date="2018" name="Sci. Rep.">
        <title>Extensive genomic diversity among Mycobacterium marinum strains revealed by whole genome sequencing.</title>
        <authorList>
            <person name="Das S."/>
            <person name="Pettersson B.M."/>
            <person name="Behra P.R."/>
            <person name="Mallick A."/>
            <person name="Cheramie M."/>
            <person name="Ramesh M."/>
            <person name="Shirreff L."/>
            <person name="DuCote T."/>
            <person name="Dasgupta S."/>
            <person name="Ennis D.G."/>
            <person name="Kirsebom L.A."/>
        </authorList>
    </citation>
    <scope>NUCLEOTIDE SEQUENCE [LARGE SCALE GENOMIC DNA]</scope>
    <source>
        <strain evidence="1 2">Davis1</strain>
    </source>
</reference>
<organism evidence="1 2">
    <name type="scientific">Mycobacterium marinum</name>
    <dbReference type="NCBI Taxonomy" id="1781"/>
    <lineage>
        <taxon>Bacteria</taxon>
        <taxon>Bacillati</taxon>
        <taxon>Actinomycetota</taxon>
        <taxon>Actinomycetes</taxon>
        <taxon>Mycobacteriales</taxon>
        <taxon>Mycobacteriaceae</taxon>
        <taxon>Mycobacterium</taxon>
        <taxon>Mycobacterium ulcerans group</taxon>
    </lineage>
</organism>
<dbReference type="SUPFAM" id="SSF140459">
    <property type="entry name" value="PE/PPE dimer-like"/>
    <property type="match status" value="1"/>
</dbReference>
<dbReference type="InterPro" id="IPR038332">
    <property type="entry name" value="PPE_sf"/>
</dbReference>
<dbReference type="EMBL" id="PEDF01000201">
    <property type="protein sequence ID" value="RFZ33258.1"/>
    <property type="molecule type" value="Genomic_DNA"/>
</dbReference>
<gene>
    <name evidence="1" type="ORF">DAVIS_05090</name>
</gene>
<sequence>MSYVRTIPEFLSTAAADIGGIGSALTDASSAAAGPTTNLLAAAADEVSTVVSKLFGGYGLSAQAVLTQASAFHDEFTELLANAGGIYAQAEVDNAEALTNAVGEFSEPFIQLWDPAYTYIGSNIATGPNPQPNEPSLTPEFALIMGGTFDPQPFPLYVTTINNAFIQPFFPGATSVGLSYPAQFWPLTSGLTLNQSVAEGVIDLNNALSVQINGGQHVINFGFSQSAVVATQEMQRLMALPVGMRPDPSDLSFVLAGNPATPNGGIFTRFPGMHIPFVDLTFTSPTPPDTPYPTTIYATQYDPTSDFPRYPLNILSDLNTLMSLGQHELYPNLDVSNAVQLPTSPDYTGNTTYYMFMTKNLPLLEPVRAIPFIGNPIADFIQPDLRVLVDLGYSDWGSGQDYANVPTPATLFPIPNPFVIGTDLVIGAVHGSTALAVDLGLLPASALPNAYPYLPSLDTDLNFFLGQPGVTDISLVTNAIGPVLQRLPAINPG</sequence>
<dbReference type="Gene3D" id="3.40.50.1820">
    <property type="entry name" value="alpha/beta hydrolase"/>
    <property type="match status" value="1"/>
</dbReference>